<dbReference type="PANTHER" id="PTHR21442">
    <property type="entry name" value="CILIA- AND FLAGELLA-ASSOCIATED PROTEIN 206"/>
    <property type="match status" value="1"/>
</dbReference>
<dbReference type="OrthoDB" id="10251073at2759"/>
<sequence>MSDKLRGIVGRIFRENLNAYNDSEALILFMVKRVMAQHADEFAVGGILNEESEQRIIDLTKEELRLENSVPLNTMKMQVAFYMRSSEEQEQSAKKFSDKETESNQLCEAIIETKKKVQTSRARVEDLFDPLLSFIFCKTAPNSDISIQKIKDEVATALESVLPKKDLVSLVKLSDTDLRGQLNELADICLGIRLFHKHSAVGSEDLLDYQLLCDSDAAELARMVEHALRSTKDTVRGYELEIIKRSATAEVTTTSSSSHDGDELDPLSQLAVLTAELSDRRQLCAFLEQIAAELAEVQTFVEGISAEHQRALDELRLIVGGKQAVPKGQVYPRFVNLARVWLSLQCAYDDVYALRATLIALLQFMHPQEQETEQQLADLINQMKGSDEKEISSSSDVAVTDKSGKEKKHQFLLSSDKIKALVIEEEKRIAAGKAPLKLIDSHFTQIEKPSQRVDIELVHPSSRQFNDIRPHFEGFCPVCLVERRGMLQEGDPTTLGYLTWNVERLRLSFAFSSRACMDQFKKNPKWYVDSIYHASRTSPELIYVLGLKNEFPDMDVFPARGPVLTRAQAFANLPSSEPTVALKVDSDSQTPTHFITQKIVPSYEWNEWALRRKAMQLVQLKTKKTHSAQTDASHFRREAETQAYEIRDNETNTGHNTGQNPKKTVKYYKGLRGAPTAKMSVVTLDLDI</sequence>
<evidence type="ECO:0000256" key="6">
    <source>
        <dbReference type="ARBA" id="ARBA00023069"/>
    </source>
</evidence>
<gene>
    <name evidence="9" type="ORF">EZS28_006183</name>
</gene>
<evidence type="ECO:0000256" key="7">
    <source>
        <dbReference type="ARBA" id="ARBA00023212"/>
    </source>
</evidence>
<dbReference type="EMBL" id="SNRW01000990">
    <property type="protein sequence ID" value="KAA6398289.1"/>
    <property type="molecule type" value="Genomic_DNA"/>
</dbReference>
<dbReference type="GO" id="GO:0005930">
    <property type="term" value="C:axoneme"/>
    <property type="evidence" value="ECO:0007669"/>
    <property type="project" value="UniProtKB-SubCell"/>
</dbReference>
<evidence type="ECO:0000313" key="9">
    <source>
        <dbReference type="EMBL" id="KAA6398289.1"/>
    </source>
</evidence>
<dbReference type="Proteomes" id="UP000324800">
    <property type="component" value="Unassembled WGS sequence"/>
</dbReference>
<dbReference type="AlphaFoldDB" id="A0A5J4WVP7"/>
<keyword evidence="8" id="KW-0966">Cell projection</keyword>
<evidence type="ECO:0000256" key="8">
    <source>
        <dbReference type="ARBA" id="ARBA00023273"/>
    </source>
</evidence>
<comment type="similarity">
    <text evidence="2">Belongs to the CFAP206 family.</text>
</comment>
<evidence type="ECO:0000313" key="10">
    <source>
        <dbReference type="Proteomes" id="UP000324800"/>
    </source>
</evidence>
<comment type="subcellular location">
    <subcellularLocation>
        <location evidence="1">Cytoplasm</location>
        <location evidence="1">Cytoskeleton</location>
        <location evidence="1">Cilium axoneme</location>
    </subcellularLocation>
</comment>
<comment type="caution">
    <text evidence="9">The sequence shown here is derived from an EMBL/GenBank/DDBJ whole genome shotgun (WGS) entry which is preliminary data.</text>
</comment>
<evidence type="ECO:0000256" key="2">
    <source>
        <dbReference type="ARBA" id="ARBA00010500"/>
    </source>
</evidence>
<keyword evidence="5" id="KW-0970">Cilium biogenesis/degradation</keyword>
<dbReference type="GO" id="GO:0003356">
    <property type="term" value="P:regulation of cilium beat frequency"/>
    <property type="evidence" value="ECO:0007669"/>
    <property type="project" value="TreeGrafter"/>
</dbReference>
<dbReference type="GO" id="GO:0030030">
    <property type="term" value="P:cell projection organization"/>
    <property type="evidence" value="ECO:0007669"/>
    <property type="project" value="UniProtKB-KW"/>
</dbReference>
<evidence type="ECO:0000256" key="4">
    <source>
        <dbReference type="ARBA" id="ARBA00022490"/>
    </source>
</evidence>
<keyword evidence="6" id="KW-0969">Cilium</keyword>
<name>A0A5J4WVP7_9EUKA</name>
<evidence type="ECO:0000256" key="1">
    <source>
        <dbReference type="ARBA" id="ARBA00004430"/>
    </source>
</evidence>
<organism evidence="9 10">
    <name type="scientific">Streblomastix strix</name>
    <dbReference type="NCBI Taxonomy" id="222440"/>
    <lineage>
        <taxon>Eukaryota</taxon>
        <taxon>Metamonada</taxon>
        <taxon>Preaxostyla</taxon>
        <taxon>Oxymonadida</taxon>
        <taxon>Streblomastigidae</taxon>
        <taxon>Streblomastix</taxon>
    </lineage>
</organism>
<dbReference type="Pfam" id="PF12018">
    <property type="entry name" value="FAP206"/>
    <property type="match status" value="1"/>
</dbReference>
<evidence type="ECO:0000256" key="5">
    <source>
        <dbReference type="ARBA" id="ARBA00022794"/>
    </source>
</evidence>
<keyword evidence="7" id="KW-0206">Cytoskeleton</keyword>
<evidence type="ECO:0000256" key="3">
    <source>
        <dbReference type="ARBA" id="ARBA00021602"/>
    </source>
</evidence>
<proteinExistence type="inferred from homology"/>
<keyword evidence="9" id="KW-0282">Flagellum</keyword>
<dbReference type="GO" id="GO:0036064">
    <property type="term" value="C:ciliary basal body"/>
    <property type="evidence" value="ECO:0007669"/>
    <property type="project" value="TreeGrafter"/>
</dbReference>
<dbReference type="InterPro" id="IPR021897">
    <property type="entry name" value="FAP206"/>
</dbReference>
<keyword evidence="4" id="KW-0963">Cytoplasm</keyword>
<accession>A0A5J4WVP7</accession>
<reference evidence="9 10" key="1">
    <citation type="submission" date="2019-03" db="EMBL/GenBank/DDBJ databases">
        <title>Single cell metagenomics reveals metabolic interactions within the superorganism composed of flagellate Streblomastix strix and complex community of Bacteroidetes bacteria on its surface.</title>
        <authorList>
            <person name="Treitli S.C."/>
            <person name="Kolisko M."/>
            <person name="Husnik F."/>
            <person name="Keeling P."/>
            <person name="Hampl V."/>
        </authorList>
    </citation>
    <scope>NUCLEOTIDE SEQUENCE [LARGE SCALE GENOMIC DNA]</scope>
    <source>
        <strain evidence="9">ST1C</strain>
    </source>
</reference>
<dbReference type="PANTHER" id="PTHR21442:SF0">
    <property type="entry name" value="CILIA- AND FLAGELLA-ASSOCIATED PROTEIN 206"/>
    <property type="match status" value="1"/>
</dbReference>
<protein>
    <recommendedName>
        <fullName evidence="3">Cilia- and flagella-associated protein 206</fullName>
    </recommendedName>
</protein>